<feature type="transmembrane region" description="Helical" evidence="7">
    <location>
        <begin position="139"/>
        <end position="161"/>
    </location>
</feature>
<dbReference type="KEGG" id="ypac:CEW88_22355"/>
<keyword evidence="4 7" id="KW-0812">Transmembrane</keyword>
<feature type="transmembrane region" description="Helical" evidence="7">
    <location>
        <begin position="238"/>
        <end position="257"/>
    </location>
</feature>
<evidence type="ECO:0000256" key="5">
    <source>
        <dbReference type="ARBA" id="ARBA00022989"/>
    </source>
</evidence>
<reference evidence="8 9" key="1">
    <citation type="submission" date="2017-06" db="EMBL/GenBank/DDBJ databases">
        <title>Yangia sp. YSBP01 complete genome sequence.</title>
        <authorList>
            <person name="Woo J.-H."/>
            <person name="Kim H.-S."/>
        </authorList>
    </citation>
    <scope>NUCLEOTIDE SEQUENCE [LARGE SCALE GENOMIC DNA]</scope>
    <source>
        <strain evidence="8 9">YSBP01</strain>
        <plasmid evidence="8 9">unnamed2</plasmid>
    </source>
</reference>
<evidence type="ECO:0000313" key="9">
    <source>
        <dbReference type="Proteomes" id="UP000244915"/>
    </source>
</evidence>
<dbReference type="RefSeq" id="WP_108970605.1">
    <property type="nucleotide sequence ID" value="NZ_CP022192.1"/>
</dbReference>
<protein>
    <recommendedName>
        <fullName evidence="10">Polysaccharide biosynthesis protein</fullName>
    </recommendedName>
</protein>
<accession>A0A2U8HNB9</accession>
<dbReference type="OrthoDB" id="7605542at2"/>
<proteinExistence type="inferred from homology"/>
<evidence type="ECO:0008006" key="10">
    <source>
        <dbReference type="Google" id="ProtNLM"/>
    </source>
</evidence>
<geneLocation type="plasmid" evidence="8 9">
    <name>unnamed2</name>
</geneLocation>
<organism evidence="8 9">
    <name type="scientific">Alloyangia pacifica</name>
    <dbReference type="NCBI Taxonomy" id="311180"/>
    <lineage>
        <taxon>Bacteria</taxon>
        <taxon>Pseudomonadati</taxon>
        <taxon>Pseudomonadota</taxon>
        <taxon>Alphaproteobacteria</taxon>
        <taxon>Rhodobacterales</taxon>
        <taxon>Roseobacteraceae</taxon>
        <taxon>Alloyangia</taxon>
    </lineage>
</organism>
<feature type="transmembrane region" description="Helical" evidence="7">
    <location>
        <begin position="306"/>
        <end position="329"/>
    </location>
</feature>
<feature type="transmembrane region" description="Helical" evidence="7">
    <location>
        <begin position="376"/>
        <end position="396"/>
    </location>
</feature>
<feature type="transmembrane region" description="Helical" evidence="7">
    <location>
        <begin position="37"/>
        <end position="55"/>
    </location>
</feature>
<keyword evidence="3" id="KW-1003">Cell membrane</keyword>
<evidence type="ECO:0000256" key="2">
    <source>
        <dbReference type="ARBA" id="ARBA00007430"/>
    </source>
</evidence>
<comment type="subcellular location">
    <subcellularLocation>
        <location evidence="1">Cell membrane</location>
        <topology evidence="1">Multi-pass membrane protein</topology>
    </subcellularLocation>
</comment>
<evidence type="ECO:0000256" key="7">
    <source>
        <dbReference type="SAM" id="Phobius"/>
    </source>
</evidence>
<feature type="transmembrane region" description="Helical" evidence="7">
    <location>
        <begin position="167"/>
        <end position="186"/>
    </location>
</feature>
<dbReference type="PANTHER" id="PTHR30250:SF10">
    <property type="entry name" value="LIPOPOLYSACCHARIDE BIOSYNTHESIS PROTEIN WZXC"/>
    <property type="match status" value="1"/>
</dbReference>
<evidence type="ECO:0000256" key="4">
    <source>
        <dbReference type="ARBA" id="ARBA00022692"/>
    </source>
</evidence>
<evidence type="ECO:0000256" key="1">
    <source>
        <dbReference type="ARBA" id="ARBA00004651"/>
    </source>
</evidence>
<dbReference type="Proteomes" id="UP000244915">
    <property type="component" value="Plasmid unnamed2"/>
</dbReference>
<evidence type="ECO:0000313" key="8">
    <source>
        <dbReference type="EMBL" id="AWI86506.1"/>
    </source>
</evidence>
<gene>
    <name evidence="8" type="ORF">CEW88_22355</name>
</gene>
<dbReference type="AlphaFoldDB" id="A0A2U8HNB9"/>
<sequence length="482" mass="52225">MIRSGLFIFGGNALGALFLFVRNVFLARLLPLEDYGVAMTFAIIVAVLELASNMAGDRMLVQAEDGDDPRLENTMHLLEIARGMGLALLLFLLAPLLADFFKAPEALPAFKTLALVPMMRGFRHLDIFRVQRRREFRGIVMTPLVAQLVACLAVVPLAYWLRDYRAMMLSILIQHALMVLLSHVYAERRYGAVFDRELMLRIVGFGLPLMINGALMFVVMNGERLIVANRMGLAELGWFSAALTLALTPTLIIGKTLQTLMLPLLSERRNAGSGFQEVVQVSLQVPLLAGLAFAVVMSIIGPWVFVMLFGAKFAAAVDLLVLLCIAQGLRVARSGPSTIAVATGQTSNPMLASLVRVSVLPVAMAAALWLEADLRQIVLISIVGEVLSGLTSIALVRHRVGLKAGVMIWPLVLAGASFALLVLVTEIAPVPSDPAHVFSLRSLLLLVALLCSAMTMQEALRFLSLRLKRSAAPSAKRGPANG</sequence>
<feature type="transmembrane region" description="Helical" evidence="7">
    <location>
        <begin position="408"/>
        <end position="428"/>
    </location>
</feature>
<dbReference type="Pfam" id="PF13440">
    <property type="entry name" value="Polysacc_synt_3"/>
    <property type="match status" value="1"/>
</dbReference>
<dbReference type="PANTHER" id="PTHR30250">
    <property type="entry name" value="PST FAMILY PREDICTED COLANIC ACID TRANSPORTER"/>
    <property type="match status" value="1"/>
</dbReference>
<dbReference type="InterPro" id="IPR050833">
    <property type="entry name" value="Poly_Biosynth_Transport"/>
</dbReference>
<keyword evidence="6 7" id="KW-0472">Membrane</keyword>
<dbReference type="GO" id="GO:0005886">
    <property type="term" value="C:plasma membrane"/>
    <property type="evidence" value="ECO:0007669"/>
    <property type="project" value="UniProtKB-SubCell"/>
</dbReference>
<feature type="transmembrane region" description="Helical" evidence="7">
    <location>
        <begin position="440"/>
        <end position="460"/>
    </location>
</feature>
<keyword evidence="5 7" id="KW-1133">Transmembrane helix</keyword>
<dbReference type="EMBL" id="CP022192">
    <property type="protein sequence ID" value="AWI86506.1"/>
    <property type="molecule type" value="Genomic_DNA"/>
</dbReference>
<feature type="transmembrane region" description="Helical" evidence="7">
    <location>
        <begin position="350"/>
        <end position="370"/>
    </location>
</feature>
<keyword evidence="8" id="KW-0614">Plasmid</keyword>
<feature type="transmembrane region" description="Helical" evidence="7">
    <location>
        <begin position="278"/>
        <end position="300"/>
    </location>
</feature>
<name>A0A2U8HNB9_9RHOB</name>
<comment type="similarity">
    <text evidence="2">Belongs to the polysaccharide synthase family.</text>
</comment>
<feature type="transmembrane region" description="Helical" evidence="7">
    <location>
        <begin position="198"/>
        <end position="218"/>
    </location>
</feature>
<feature type="transmembrane region" description="Helical" evidence="7">
    <location>
        <begin position="6"/>
        <end position="25"/>
    </location>
</feature>
<evidence type="ECO:0000256" key="3">
    <source>
        <dbReference type="ARBA" id="ARBA00022475"/>
    </source>
</evidence>
<evidence type="ECO:0000256" key="6">
    <source>
        <dbReference type="ARBA" id="ARBA00023136"/>
    </source>
</evidence>